<dbReference type="Proteomes" id="UP000253740">
    <property type="component" value="Unassembled WGS sequence"/>
</dbReference>
<dbReference type="EMBL" id="DF970228">
    <property type="protein sequence ID" value="GAP66689.1"/>
    <property type="molecule type" value="Genomic_DNA"/>
</dbReference>
<name>A0A0K8QP80_9GAMM</name>
<dbReference type="STRING" id="1475481.GCA_000953855_02047"/>
<dbReference type="Pfam" id="PF05229">
    <property type="entry name" value="SCPU"/>
    <property type="match status" value="1"/>
</dbReference>
<dbReference type="EMBL" id="DF952378">
    <property type="protein sequence ID" value="GAN43597.1"/>
    <property type="molecule type" value="Genomic_DNA"/>
</dbReference>
<protein>
    <submittedName>
        <fullName evidence="2">Pilus assembly protein</fullName>
    </submittedName>
    <submittedName>
        <fullName evidence="3">Pilus protein</fullName>
    </submittedName>
</protein>
<gene>
    <name evidence="2" type="ORF">MBSD_0102</name>
    <name evidence="3" type="ORF">MBSD_n2003</name>
</gene>
<evidence type="ECO:0000313" key="4">
    <source>
        <dbReference type="Proteomes" id="UP000253740"/>
    </source>
</evidence>
<dbReference type="SMART" id="SM00972">
    <property type="entry name" value="SCPU"/>
    <property type="match status" value="1"/>
</dbReference>
<dbReference type="OrthoDB" id="8588792at2"/>
<organism evidence="3">
    <name type="scientific">Mizugakiibacter sediminis</name>
    <dbReference type="NCBI Taxonomy" id="1475481"/>
    <lineage>
        <taxon>Bacteria</taxon>
        <taxon>Pseudomonadati</taxon>
        <taxon>Pseudomonadota</taxon>
        <taxon>Gammaproteobacteria</taxon>
        <taxon>Lysobacterales</taxon>
        <taxon>Rhodanobacteraceae</taxon>
        <taxon>Mizugakiibacter</taxon>
    </lineage>
</organism>
<dbReference type="InterPro" id="IPR007893">
    <property type="entry name" value="Spore_coat_U/FanG"/>
</dbReference>
<dbReference type="AlphaFoldDB" id="A0A0K8QP80"/>
<feature type="domain" description="Spore coat protein U/FanG" evidence="1">
    <location>
        <begin position="29"/>
        <end position="178"/>
    </location>
</feature>
<evidence type="ECO:0000313" key="2">
    <source>
        <dbReference type="EMBL" id="GAN43597.1"/>
    </source>
</evidence>
<reference evidence="2" key="1">
    <citation type="submission" date="2015-03" db="EMBL/GenBank/DDBJ databases">
        <title>Draft genome sequence of Mizugakiibacter sediminis skMP5.</title>
        <authorList>
            <person name="Watanabe T."/>
            <person name="Kojima H."/>
            <person name="Fukui M."/>
        </authorList>
    </citation>
    <scope>NUCLEOTIDE SEQUENCE</scope>
    <source>
        <strain evidence="2">SkMP5</strain>
    </source>
</reference>
<evidence type="ECO:0000259" key="1">
    <source>
        <dbReference type="Pfam" id="PF05229"/>
    </source>
</evidence>
<sequence>MHARTRSLNRPLRYAILAMLAFGALFASPLLRAAQCSISTSGLSFGVYDPLAGYPSTAPVTANGALQLACSYTSIGDLLVGIQAQISLSTGSSGSYAARTLRQGAESLRYNLYVDPALTTVFGDGSGGTQRVAKCFTGFFNNCGGDPANSPVSIPVYGALPGSQDVSPGGYADNIVVTVTF</sequence>
<dbReference type="HOGENOM" id="CLU_103262_5_0_6"/>
<proteinExistence type="predicted"/>
<accession>A0A0K8QP80</accession>
<keyword evidence="4" id="KW-1185">Reference proteome</keyword>
<evidence type="ECO:0000313" key="3">
    <source>
        <dbReference type="EMBL" id="GAP66689.1"/>
    </source>
</evidence>
<reference evidence="3" key="2">
    <citation type="submission" date="2015-08" db="EMBL/GenBank/DDBJ databases">
        <title>Complete DNA Sequence of Pseudomonas syringae pv. actinidiae, the Causal Agent of Kiwifruit Canker Disease.</title>
        <authorList>
            <person name="Rikkerink E.H.A."/>
            <person name="Fineran P.C."/>
        </authorList>
    </citation>
    <scope>NUCLEOTIDE SEQUENCE</scope>
    <source>
        <strain evidence="3">SkMP5</strain>
    </source>
</reference>